<gene>
    <name evidence="3" type="ORF">PoMZ_06991</name>
</gene>
<dbReference type="Proteomes" id="UP000294847">
    <property type="component" value="Chromosome 6"/>
</dbReference>
<evidence type="ECO:0000256" key="1">
    <source>
        <dbReference type="SAM" id="MobiDB-lite"/>
    </source>
</evidence>
<dbReference type="Pfam" id="PF12756">
    <property type="entry name" value="zf-C2H2_2"/>
    <property type="match status" value="1"/>
</dbReference>
<dbReference type="AlphaFoldDB" id="A0A4P7NS63"/>
<feature type="compositionally biased region" description="Acidic residues" evidence="1">
    <location>
        <begin position="128"/>
        <end position="143"/>
    </location>
</feature>
<feature type="compositionally biased region" description="Low complexity" evidence="1">
    <location>
        <begin position="12"/>
        <end position="24"/>
    </location>
</feature>
<organism evidence="3 4">
    <name type="scientific">Pyricularia oryzae</name>
    <name type="common">Rice blast fungus</name>
    <name type="synonym">Magnaporthe oryzae</name>
    <dbReference type="NCBI Taxonomy" id="318829"/>
    <lineage>
        <taxon>Eukaryota</taxon>
        <taxon>Fungi</taxon>
        <taxon>Dikarya</taxon>
        <taxon>Ascomycota</taxon>
        <taxon>Pezizomycotina</taxon>
        <taxon>Sordariomycetes</taxon>
        <taxon>Sordariomycetidae</taxon>
        <taxon>Magnaporthales</taxon>
        <taxon>Pyriculariaceae</taxon>
        <taxon>Pyricularia</taxon>
    </lineage>
</organism>
<dbReference type="GO" id="GO:0030687">
    <property type="term" value="C:preribosome, large subunit precursor"/>
    <property type="evidence" value="ECO:0007669"/>
    <property type="project" value="TreeGrafter"/>
</dbReference>
<dbReference type="InterPro" id="IPR041661">
    <property type="entry name" value="ZN622/Rei1/Reh1_Znf-C2H2"/>
</dbReference>
<reference evidence="3 4" key="1">
    <citation type="journal article" date="2019" name="Mol. Biol. Evol.">
        <title>Blast fungal genomes show frequent chromosomal changes, gene gains and losses, and effector gene turnover.</title>
        <authorList>
            <person name="Gomez Luciano L.B."/>
            <person name="Jason Tsai I."/>
            <person name="Chuma I."/>
            <person name="Tosa Y."/>
            <person name="Chen Y.H."/>
            <person name="Li J.Y."/>
            <person name="Li M.Y."/>
            <person name="Jade Lu M.Y."/>
            <person name="Nakayashiki H."/>
            <person name="Li W.H."/>
        </authorList>
    </citation>
    <scope>NUCLEOTIDE SEQUENCE [LARGE SCALE GENOMIC DNA]</scope>
    <source>
        <strain evidence="3">MZ5-1-6</strain>
    </source>
</reference>
<feature type="region of interest" description="Disordered" evidence="1">
    <location>
        <begin position="123"/>
        <end position="224"/>
    </location>
</feature>
<dbReference type="EMBL" id="CP034209">
    <property type="protein sequence ID" value="QBZ65284.1"/>
    <property type="molecule type" value="Genomic_DNA"/>
</dbReference>
<protein>
    <recommendedName>
        <fullName evidence="2">ZN622/Rei1/Reh1 zinc finger C2H2-type domain-containing protein</fullName>
    </recommendedName>
</protein>
<feature type="region of interest" description="Disordered" evidence="1">
    <location>
        <begin position="1"/>
        <end position="24"/>
    </location>
</feature>
<accession>A0A4P7NS63</accession>
<sequence length="307" mass="33576">MVGGGTTGSGSGASSPALSSTTSPTDTLVFNHEQCLFCNKLQGNFEANMAHMRLAHGLMIPATDRLAVDLETLFSYLHLVVSGYNECLCCGTQRNTTEAVQQHMMDKGHCRFDIADGSEYADFYDSSTDSEAESDVEGADDEDTKTPHFKTENAAADPDEKWLRLPSGRVIHNRAGPAASSRPRRTRARSTDQTPAALQGGRDDREAQAPRGSTGGASEGGGLALTKADRRVDVIDRRFADLRSGDRLALAHLGPAERRAVVAMRQRETERVGRVESRYRLRVEGLGNVFLMTHFRKDAADKRTLYR</sequence>
<name>A0A4P7NS63_PYROR</name>
<dbReference type="InterPro" id="IPR040025">
    <property type="entry name" value="Znf622/Rei1/Reh1"/>
</dbReference>
<feature type="compositionally biased region" description="Gly residues" evidence="1">
    <location>
        <begin position="1"/>
        <end position="11"/>
    </location>
</feature>
<evidence type="ECO:0000313" key="3">
    <source>
        <dbReference type="EMBL" id="QBZ65284.1"/>
    </source>
</evidence>
<dbReference type="GO" id="GO:0042273">
    <property type="term" value="P:ribosomal large subunit biogenesis"/>
    <property type="evidence" value="ECO:0007669"/>
    <property type="project" value="TreeGrafter"/>
</dbReference>
<evidence type="ECO:0000313" key="4">
    <source>
        <dbReference type="Proteomes" id="UP000294847"/>
    </source>
</evidence>
<dbReference type="PANTHER" id="PTHR13182:SF8">
    <property type="entry name" value="CYTOPLASMIC 60S SUBUNIT BIOGENESIS FACTOR ZNF622"/>
    <property type="match status" value="1"/>
</dbReference>
<dbReference type="PANTHER" id="PTHR13182">
    <property type="entry name" value="ZINC FINGER PROTEIN 622"/>
    <property type="match status" value="1"/>
</dbReference>
<proteinExistence type="predicted"/>
<feature type="domain" description="ZN622/Rei1/Reh1 zinc finger C2H2-type" evidence="2">
    <location>
        <begin position="34"/>
        <end position="129"/>
    </location>
</feature>
<evidence type="ECO:0000259" key="2">
    <source>
        <dbReference type="Pfam" id="PF12756"/>
    </source>
</evidence>
<feature type="compositionally biased region" description="Gly residues" evidence="1">
    <location>
        <begin position="213"/>
        <end position="223"/>
    </location>
</feature>